<keyword evidence="1" id="KW-0812">Transmembrane</keyword>
<name>A0A6C0IWU4_9ZZZZ</name>
<proteinExistence type="predicted"/>
<keyword evidence="1" id="KW-0472">Membrane</keyword>
<feature type="transmembrane region" description="Helical" evidence="1">
    <location>
        <begin position="168"/>
        <end position="189"/>
    </location>
</feature>
<evidence type="ECO:0000313" key="2">
    <source>
        <dbReference type="EMBL" id="QHT97562.1"/>
    </source>
</evidence>
<evidence type="ECO:0000256" key="1">
    <source>
        <dbReference type="SAM" id="Phobius"/>
    </source>
</evidence>
<protein>
    <submittedName>
        <fullName evidence="2">Uncharacterized protein</fullName>
    </submittedName>
</protein>
<sequence length="190" mass="21482">MYIRIAMFIFNLFFLSFFIVSSHGLDLNLGKPYNISWKDCDCDLVSIKLQNNINNNWVTSSLNHLDYLSVITDSEPQYYLWNIPKNLPDNPYRITIVNVDTNLVVDTETFGLNTTTTDTATTPDIIDLKGDEDPPKTANVDTTIRTTIFKEETDSNVNKACFNKISCYPLVAVIIIVALLVLCCICKCCC</sequence>
<organism evidence="2">
    <name type="scientific">viral metagenome</name>
    <dbReference type="NCBI Taxonomy" id="1070528"/>
    <lineage>
        <taxon>unclassified sequences</taxon>
        <taxon>metagenomes</taxon>
        <taxon>organismal metagenomes</taxon>
    </lineage>
</organism>
<keyword evidence="1" id="KW-1133">Transmembrane helix</keyword>
<dbReference type="EMBL" id="MN740280">
    <property type="protein sequence ID" value="QHT97562.1"/>
    <property type="molecule type" value="Genomic_DNA"/>
</dbReference>
<reference evidence="2" key="1">
    <citation type="journal article" date="2020" name="Nature">
        <title>Giant virus diversity and host interactions through global metagenomics.</title>
        <authorList>
            <person name="Schulz F."/>
            <person name="Roux S."/>
            <person name="Paez-Espino D."/>
            <person name="Jungbluth S."/>
            <person name="Walsh D.A."/>
            <person name="Denef V.J."/>
            <person name="McMahon K.D."/>
            <person name="Konstantinidis K.T."/>
            <person name="Eloe-Fadrosh E.A."/>
            <person name="Kyrpides N.C."/>
            <person name="Woyke T."/>
        </authorList>
    </citation>
    <scope>NUCLEOTIDE SEQUENCE</scope>
    <source>
        <strain evidence="2">GVMAG-M-3300025138-11</strain>
    </source>
</reference>
<accession>A0A6C0IWU4</accession>
<dbReference type="AlphaFoldDB" id="A0A6C0IWU4"/>